<accession>A0A011PSE0</accession>
<keyword evidence="3" id="KW-1185">Reference proteome</keyword>
<reference evidence="2" key="1">
    <citation type="submission" date="2014-02" db="EMBL/GenBank/DDBJ databases">
        <title>Expanding our view of genomic diversity in Candidatus Accumulibacter clades.</title>
        <authorList>
            <person name="Skennerton C.T."/>
            <person name="Barr J.J."/>
            <person name="Slater F.R."/>
            <person name="Bond P.L."/>
            <person name="Tyson G.W."/>
        </authorList>
    </citation>
    <scope>NUCLEOTIDE SEQUENCE [LARGE SCALE GENOMIC DNA]</scope>
</reference>
<gene>
    <name evidence="2" type="ORF">AW11_01020</name>
</gene>
<sequence length="511" mass="55952">MMPRNLVVCCDGTWCTPKQEMGALPAPTNVVKLHRLCLSDKQQRVYYHPGVGADGNLVERLLGGAIGLGLSHHILAAYRWLCDHYRSGDRIFLFGFSRGAYTVRSLGGFIARCGLVDLKGCSKRQAWIAVEKAYEHGYRKGREATQWGADFRFLAGALPDGQPLIHLIGVWDTVGSLGVPDDLVLFDQILDDPSNYRFHDTQLGPAVRHGRHALAMDEQRASFSPTLWTDAQRLVDGSVKQLWFVGTHEDVGGGYQECGLSDGALQWMVDEATALGLRVDPALACQLSPDPRGVLHEPPGGAWKHLRTLPRATPLVAAKSVGRELAEQVWDRHQVPPLAQAPYWPTRVLSVGESASAAVFAGQHWNATGLYLEGGVNYAFVASGEWLDGTIPCGPGGVDEGQFNIGAVAHLFGNAIGQAEAIYQRLTGKEAADWWGSRRREDAPWFALIGMIANQPNMDGSGTAIEGESFVIGEQCTFKPLRPGYLYCYANDAWKFYDNNRGQLSVTVSHR</sequence>
<feature type="domain" description="T6SS Phospholipase effector Tle1-like catalytic" evidence="1">
    <location>
        <begin position="4"/>
        <end position="271"/>
    </location>
</feature>
<dbReference type="Gene3D" id="2.60.120.430">
    <property type="entry name" value="Galactose-binding lectin"/>
    <property type="match status" value="1"/>
</dbReference>
<evidence type="ECO:0000259" key="1">
    <source>
        <dbReference type="Pfam" id="PF09994"/>
    </source>
</evidence>
<evidence type="ECO:0000313" key="3">
    <source>
        <dbReference type="Proteomes" id="UP000022141"/>
    </source>
</evidence>
<comment type="caution">
    <text evidence="2">The sequence shown here is derived from an EMBL/GenBank/DDBJ whole genome shotgun (WGS) entry which is preliminary data.</text>
</comment>
<dbReference type="AlphaFoldDB" id="A0A011PSE0"/>
<dbReference type="InterPro" id="IPR029058">
    <property type="entry name" value="AB_hydrolase_fold"/>
</dbReference>
<dbReference type="InterPro" id="IPR018712">
    <property type="entry name" value="Tle1-like_cat"/>
</dbReference>
<dbReference type="EMBL" id="JEMY01000008">
    <property type="protein sequence ID" value="EXI90316.1"/>
    <property type="molecule type" value="Genomic_DNA"/>
</dbReference>
<protein>
    <recommendedName>
        <fullName evidence="1">T6SS Phospholipase effector Tle1-like catalytic domain-containing protein</fullName>
    </recommendedName>
</protein>
<dbReference type="STRING" id="1454004.AW11_01020"/>
<dbReference type="PANTHER" id="PTHR33840">
    <property type="match status" value="1"/>
</dbReference>
<name>A0A011PSE0_ACCRE</name>
<dbReference type="PATRIC" id="fig|1454004.3.peg.1074"/>
<dbReference type="Proteomes" id="UP000022141">
    <property type="component" value="Unassembled WGS sequence"/>
</dbReference>
<organism evidence="2 3">
    <name type="scientific">Accumulibacter regalis</name>
    <dbReference type="NCBI Taxonomy" id="522306"/>
    <lineage>
        <taxon>Bacteria</taxon>
        <taxon>Pseudomonadati</taxon>
        <taxon>Pseudomonadota</taxon>
        <taxon>Betaproteobacteria</taxon>
        <taxon>Candidatus Accumulibacter</taxon>
    </lineage>
</organism>
<dbReference type="eggNOG" id="COG3673">
    <property type="taxonomic scope" value="Bacteria"/>
</dbReference>
<dbReference type="Pfam" id="PF09994">
    <property type="entry name" value="T6SS_Tle1-like_cat"/>
    <property type="match status" value="1"/>
</dbReference>
<proteinExistence type="predicted"/>
<evidence type="ECO:0000313" key="2">
    <source>
        <dbReference type="EMBL" id="EXI90316.1"/>
    </source>
</evidence>
<dbReference type="PANTHER" id="PTHR33840:SF1">
    <property type="entry name" value="TLE1 PHOSPHOLIPASE DOMAIN-CONTAINING PROTEIN"/>
    <property type="match status" value="1"/>
</dbReference>
<dbReference type="SUPFAM" id="SSF53474">
    <property type="entry name" value="alpha/beta-Hydrolases"/>
    <property type="match status" value="1"/>
</dbReference>